<comment type="caution">
    <text evidence="1">The sequence shown here is derived from an EMBL/GenBank/DDBJ whole genome shotgun (WGS) entry which is preliminary data.</text>
</comment>
<name>A0A920BVF2_9BACI</name>
<organism evidence="1 2">
    <name type="scientific">Robertmurraya siralis</name>
    <dbReference type="NCBI Taxonomy" id="77777"/>
    <lineage>
        <taxon>Bacteria</taxon>
        <taxon>Bacillati</taxon>
        <taxon>Bacillota</taxon>
        <taxon>Bacilli</taxon>
        <taxon>Bacillales</taxon>
        <taxon>Bacillaceae</taxon>
        <taxon>Robertmurraya</taxon>
    </lineage>
</organism>
<dbReference type="Proteomes" id="UP000682111">
    <property type="component" value="Unassembled WGS sequence"/>
</dbReference>
<reference evidence="1" key="1">
    <citation type="submission" date="2021-03" db="EMBL/GenBank/DDBJ databases">
        <title>Antimicrobial resistance genes in bacteria isolated from Japanese honey, and their potential for conferring macrolide and lincosamide resistance in the American foulbrood pathogen Paenibacillus larvae.</title>
        <authorList>
            <person name="Okamoto M."/>
            <person name="Kumagai M."/>
            <person name="Kanamori H."/>
            <person name="Takamatsu D."/>
        </authorList>
    </citation>
    <scope>NUCLEOTIDE SEQUENCE</scope>
    <source>
        <strain evidence="1">J27TS8</strain>
    </source>
</reference>
<evidence type="ECO:0000313" key="1">
    <source>
        <dbReference type="EMBL" id="GIN63322.1"/>
    </source>
</evidence>
<evidence type="ECO:0000313" key="2">
    <source>
        <dbReference type="Proteomes" id="UP000682111"/>
    </source>
</evidence>
<keyword evidence="2" id="KW-1185">Reference proteome</keyword>
<protein>
    <submittedName>
        <fullName evidence="1">Uncharacterized protein</fullName>
    </submittedName>
</protein>
<dbReference type="AlphaFoldDB" id="A0A920BVF2"/>
<proteinExistence type="predicted"/>
<sequence length="61" mass="7073">MVELGKVISKDKLKELIQILFLNNDKELYYMVEKINAASKSYGMITINKKVTSVIKTILYF</sequence>
<gene>
    <name evidence="1" type="ORF">J27TS8_33150</name>
</gene>
<accession>A0A920BVF2</accession>
<dbReference type="EMBL" id="BORC01000005">
    <property type="protein sequence ID" value="GIN63322.1"/>
    <property type="molecule type" value="Genomic_DNA"/>
</dbReference>